<dbReference type="Proteomes" id="UP000232587">
    <property type="component" value="Unassembled WGS sequence"/>
</dbReference>
<name>A0A2N0HL37_9SPHN</name>
<keyword evidence="3" id="KW-1185">Reference proteome</keyword>
<organism evidence="2 3">
    <name type="scientific">Novosphingobium kunmingense</name>
    <dbReference type="NCBI Taxonomy" id="1211806"/>
    <lineage>
        <taxon>Bacteria</taxon>
        <taxon>Pseudomonadati</taxon>
        <taxon>Pseudomonadota</taxon>
        <taxon>Alphaproteobacteria</taxon>
        <taxon>Sphingomonadales</taxon>
        <taxon>Sphingomonadaceae</taxon>
        <taxon>Novosphingobium</taxon>
    </lineage>
</organism>
<evidence type="ECO:0000313" key="3">
    <source>
        <dbReference type="Proteomes" id="UP000232587"/>
    </source>
</evidence>
<evidence type="ECO:0000256" key="1">
    <source>
        <dbReference type="SAM" id="MobiDB-lite"/>
    </source>
</evidence>
<feature type="region of interest" description="Disordered" evidence="1">
    <location>
        <begin position="49"/>
        <end position="85"/>
    </location>
</feature>
<sequence length="85" mass="8615">MTAKKTSGAATTVAKKAGSALKPATETAASGALIEKDLAEASVIDHPAVDANPRDGVPAQSNQIDFNDPTLSPEEAVAKNLADQD</sequence>
<dbReference type="RefSeq" id="WP_100867099.1">
    <property type="nucleotide sequence ID" value="NZ_PHUF01000003.1"/>
</dbReference>
<dbReference type="OrthoDB" id="7510399at2"/>
<proteinExistence type="predicted"/>
<comment type="caution">
    <text evidence="2">The sequence shown here is derived from an EMBL/GenBank/DDBJ whole genome shotgun (WGS) entry which is preliminary data.</text>
</comment>
<evidence type="ECO:0000313" key="2">
    <source>
        <dbReference type="EMBL" id="PKB19652.1"/>
    </source>
</evidence>
<dbReference type="AlphaFoldDB" id="A0A2N0HL37"/>
<gene>
    <name evidence="2" type="ORF">B0I00_1892</name>
</gene>
<feature type="compositionally biased region" description="Polar residues" evidence="1">
    <location>
        <begin position="1"/>
        <end position="10"/>
    </location>
</feature>
<reference evidence="2 3" key="1">
    <citation type="submission" date="2017-11" db="EMBL/GenBank/DDBJ databases">
        <title>Genomic Encyclopedia of Type Strains, Phase III (KMG-III): the genomes of soil and plant-associated and newly described type strains.</title>
        <authorList>
            <person name="Whitman W."/>
        </authorList>
    </citation>
    <scope>NUCLEOTIDE SEQUENCE [LARGE SCALE GENOMIC DNA]</scope>
    <source>
        <strain evidence="2 3">CGMCC 1.12274</strain>
    </source>
</reference>
<accession>A0A2N0HL37</accession>
<feature type="region of interest" description="Disordered" evidence="1">
    <location>
        <begin position="1"/>
        <end position="28"/>
    </location>
</feature>
<dbReference type="EMBL" id="PHUF01000003">
    <property type="protein sequence ID" value="PKB19652.1"/>
    <property type="molecule type" value="Genomic_DNA"/>
</dbReference>
<protein>
    <submittedName>
        <fullName evidence="2">Uncharacterized protein</fullName>
    </submittedName>
</protein>